<dbReference type="InterPro" id="IPR002816">
    <property type="entry name" value="TraB/PrgY/GumN_fam"/>
</dbReference>
<evidence type="ECO:0000256" key="1">
    <source>
        <dbReference type="SAM" id="SignalP"/>
    </source>
</evidence>
<comment type="caution">
    <text evidence="2">The sequence shown here is derived from an EMBL/GenBank/DDBJ whole genome shotgun (WGS) entry which is preliminary data.</text>
</comment>
<proteinExistence type="predicted"/>
<reference evidence="3" key="1">
    <citation type="submission" date="2023-07" db="EMBL/GenBank/DDBJ databases">
        <title>Characterization of two Paracoccaceae strains isolated from Phycosphere and proposal of Xinfangfangia lacusdiani sp. nov.</title>
        <authorList>
            <person name="Deng Y."/>
            <person name="Zhang Y.Q."/>
        </authorList>
    </citation>
    <scope>NUCLEOTIDE SEQUENCE [LARGE SCALE GENOMIC DNA]</scope>
    <source>
        <strain evidence="3">CPCC 101403</strain>
    </source>
</reference>
<dbReference type="EMBL" id="JAVRQI010000003">
    <property type="protein sequence ID" value="MDT1061045.1"/>
    <property type="molecule type" value="Genomic_DNA"/>
</dbReference>
<organism evidence="2 3">
    <name type="scientific">Paracoccus broussonetiae</name>
    <dbReference type="NCBI Taxonomy" id="3075834"/>
    <lineage>
        <taxon>Bacteria</taxon>
        <taxon>Pseudomonadati</taxon>
        <taxon>Pseudomonadota</taxon>
        <taxon>Alphaproteobacteria</taxon>
        <taxon>Rhodobacterales</taxon>
        <taxon>Paracoccaceae</taxon>
        <taxon>Paracoccus</taxon>
    </lineage>
</organism>
<dbReference type="InterPro" id="IPR047111">
    <property type="entry name" value="YbaP-like"/>
</dbReference>
<dbReference type="RefSeq" id="WP_311758151.1">
    <property type="nucleotide sequence ID" value="NZ_JAVRQI010000003.1"/>
</dbReference>
<evidence type="ECO:0000313" key="3">
    <source>
        <dbReference type="Proteomes" id="UP001251085"/>
    </source>
</evidence>
<dbReference type="Pfam" id="PF01963">
    <property type="entry name" value="TraB_PrgY_gumN"/>
    <property type="match status" value="1"/>
</dbReference>
<sequence length="347" mass="37744">MRLSRLLPALLIAAGLALPAAAECVGRNLLEALPSKSQAELRAAAERVPYHHGLFWQAVKGDQRITLIGTYHFDDPRHDLTLAQFGPDLDTAGALLVEAGPKEEARLADAMRSDPALIMDATGPTLPERMSEDDWEALWKAMEVRGIPAVVTSRMRPWYVSVLLSISPCMLKQVRQSGETGGLDHLLVQRAEKSGVPVKALEPWDTVFSLFDGMSPGEEIDMIRAAMPAAEYADDYAVTLTDAYFAGDSWLIWEFGRFDAYRNSGLSRAEVDRQVEFAQRTLMDQRNRHWIGPLEKAAAQAARQGKGIVAGFGALHLAGEGGVLSLLGKSGWTITQIKPQGGLANGG</sequence>
<name>A0ABU3EA77_9RHOB</name>
<dbReference type="Proteomes" id="UP001251085">
    <property type="component" value="Unassembled WGS sequence"/>
</dbReference>
<dbReference type="CDD" id="cd14789">
    <property type="entry name" value="Tiki"/>
    <property type="match status" value="1"/>
</dbReference>
<feature type="chain" id="PRO_5046039744" evidence="1">
    <location>
        <begin position="23"/>
        <end position="347"/>
    </location>
</feature>
<dbReference type="PANTHER" id="PTHR40590">
    <property type="entry name" value="CYTOPLASMIC PROTEIN-RELATED"/>
    <property type="match status" value="1"/>
</dbReference>
<evidence type="ECO:0000313" key="2">
    <source>
        <dbReference type="EMBL" id="MDT1061045.1"/>
    </source>
</evidence>
<accession>A0ABU3EA77</accession>
<gene>
    <name evidence="2" type="ORF">RM190_04180</name>
</gene>
<feature type="signal peptide" evidence="1">
    <location>
        <begin position="1"/>
        <end position="22"/>
    </location>
</feature>
<dbReference type="PANTHER" id="PTHR40590:SF1">
    <property type="entry name" value="CYTOPLASMIC PROTEIN"/>
    <property type="match status" value="1"/>
</dbReference>
<keyword evidence="3" id="KW-1185">Reference proteome</keyword>
<protein>
    <submittedName>
        <fullName evidence="2">TraB/GumN family protein</fullName>
    </submittedName>
</protein>
<keyword evidence="1" id="KW-0732">Signal</keyword>